<evidence type="ECO:0000256" key="1">
    <source>
        <dbReference type="ARBA" id="ARBA00022679"/>
    </source>
</evidence>
<dbReference type="GO" id="GO:0016747">
    <property type="term" value="F:acyltransferase activity, transferring groups other than amino-acyl groups"/>
    <property type="evidence" value="ECO:0007669"/>
    <property type="project" value="InterPro"/>
</dbReference>
<organism evidence="4 5">
    <name type="scientific">Cellulomonas carbonis T26</name>
    <dbReference type="NCBI Taxonomy" id="947969"/>
    <lineage>
        <taxon>Bacteria</taxon>
        <taxon>Bacillati</taxon>
        <taxon>Actinomycetota</taxon>
        <taxon>Actinomycetes</taxon>
        <taxon>Micrococcales</taxon>
        <taxon>Cellulomonadaceae</taxon>
        <taxon>Cellulomonas</taxon>
    </lineage>
</organism>
<dbReference type="PROSITE" id="PS51186">
    <property type="entry name" value="GNAT"/>
    <property type="match status" value="1"/>
</dbReference>
<reference evidence="4 5" key="2">
    <citation type="journal article" date="2015" name="Stand. Genomic Sci.">
        <title>Draft genome sequence of Cellulomonas carbonis T26(T) and comparative analysis of six Cellulomonas genomes.</title>
        <authorList>
            <person name="Zhuang W."/>
            <person name="Zhang S."/>
            <person name="Xia X."/>
            <person name="Wang G."/>
        </authorList>
    </citation>
    <scope>NUCLEOTIDE SEQUENCE [LARGE SCALE GENOMIC DNA]</scope>
    <source>
        <strain evidence="4 5">T26</strain>
    </source>
</reference>
<dbReference type="PANTHER" id="PTHR43877">
    <property type="entry name" value="AMINOALKYLPHOSPHONATE N-ACETYLTRANSFERASE-RELATED-RELATED"/>
    <property type="match status" value="1"/>
</dbReference>
<dbReference type="InterPro" id="IPR050832">
    <property type="entry name" value="Bact_Acetyltransf"/>
</dbReference>
<sequence>MASSIVVRRPVPADVPALARAHVQSWRETYRGLMRDEVVDDPSAVERRERFWSTVLADDRPDRVAALAERHGVVVGVALAGPPLDVTDAWSRQLYVLYTLAEVHGSGAGAALMDAVLDVEGPVGLWVADPNPRAQAFYRRHGFAPDGRSRVDDGVRAIRMVRLVRMAGPAALAH</sequence>
<accession>A0A0A0BT05</accession>
<dbReference type="Pfam" id="PF00583">
    <property type="entry name" value="Acetyltransf_1"/>
    <property type="match status" value="1"/>
</dbReference>
<dbReference type="RefSeq" id="WP_043607461.1">
    <property type="nucleotide sequence ID" value="NZ_AXCY01000057.1"/>
</dbReference>
<dbReference type="InterPro" id="IPR000182">
    <property type="entry name" value="GNAT_dom"/>
</dbReference>
<evidence type="ECO:0000259" key="3">
    <source>
        <dbReference type="PROSITE" id="PS51186"/>
    </source>
</evidence>
<evidence type="ECO:0000313" key="5">
    <source>
        <dbReference type="Proteomes" id="UP000029839"/>
    </source>
</evidence>
<comment type="caution">
    <text evidence="4">The sequence shown here is derived from an EMBL/GenBank/DDBJ whole genome shotgun (WGS) entry which is preliminary data.</text>
</comment>
<name>A0A0A0BT05_9CELL</name>
<reference evidence="4 5" key="1">
    <citation type="submission" date="2013-08" db="EMBL/GenBank/DDBJ databases">
        <title>Genome sequencing of Cellulomonas carbonis T26.</title>
        <authorList>
            <person name="Chen F."/>
            <person name="Li Y."/>
            <person name="Wang G."/>
        </authorList>
    </citation>
    <scope>NUCLEOTIDE SEQUENCE [LARGE SCALE GENOMIC DNA]</scope>
    <source>
        <strain evidence="4 5">T26</strain>
    </source>
</reference>
<dbReference type="AlphaFoldDB" id="A0A0A0BT05"/>
<feature type="domain" description="N-acetyltransferase" evidence="3">
    <location>
        <begin position="5"/>
        <end position="165"/>
    </location>
</feature>
<keyword evidence="1 4" id="KW-0808">Transferase</keyword>
<dbReference type="EMBL" id="AXCY01000057">
    <property type="protein sequence ID" value="KGM10249.1"/>
    <property type="molecule type" value="Genomic_DNA"/>
</dbReference>
<keyword evidence="2" id="KW-0012">Acyltransferase</keyword>
<dbReference type="Proteomes" id="UP000029839">
    <property type="component" value="Unassembled WGS sequence"/>
</dbReference>
<evidence type="ECO:0000313" key="4">
    <source>
        <dbReference type="EMBL" id="KGM10249.1"/>
    </source>
</evidence>
<dbReference type="Gene3D" id="3.40.630.30">
    <property type="match status" value="1"/>
</dbReference>
<dbReference type="PANTHER" id="PTHR43877:SF2">
    <property type="entry name" value="AMINOALKYLPHOSPHONATE N-ACETYLTRANSFERASE-RELATED"/>
    <property type="match status" value="1"/>
</dbReference>
<protein>
    <submittedName>
        <fullName evidence="4">GCN5 family acetyltransferase</fullName>
    </submittedName>
</protein>
<keyword evidence="5" id="KW-1185">Reference proteome</keyword>
<dbReference type="InterPro" id="IPR016181">
    <property type="entry name" value="Acyl_CoA_acyltransferase"/>
</dbReference>
<dbReference type="OrthoDB" id="5243635at2"/>
<evidence type="ECO:0000256" key="2">
    <source>
        <dbReference type="ARBA" id="ARBA00023315"/>
    </source>
</evidence>
<proteinExistence type="predicted"/>
<dbReference type="SUPFAM" id="SSF55729">
    <property type="entry name" value="Acyl-CoA N-acyltransferases (Nat)"/>
    <property type="match status" value="1"/>
</dbReference>
<gene>
    <name evidence="4" type="ORF">N868_15950</name>
</gene>